<evidence type="ECO:0000313" key="1">
    <source>
        <dbReference type="EMBL" id="MBM7704416.1"/>
    </source>
</evidence>
<protein>
    <submittedName>
        <fullName evidence="1">Phage-related protein</fullName>
    </submittedName>
</protein>
<dbReference type="Proteomes" id="UP000809829">
    <property type="component" value="Unassembled WGS sequence"/>
</dbReference>
<sequence>MVVVHFIQNNVELLNQLCRDIPAEGSEVKVKGRKGKVMNVKQVDEKHIHVEVELEVVKKNVPVLDPRKKKR</sequence>
<gene>
    <name evidence="1" type="ORF">JOC83_003271</name>
</gene>
<organism evidence="1 2">
    <name type="scientific">Priestia iocasae</name>
    <dbReference type="NCBI Taxonomy" id="2291674"/>
    <lineage>
        <taxon>Bacteria</taxon>
        <taxon>Bacillati</taxon>
        <taxon>Bacillota</taxon>
        <taxon>Bacilli</taxon>
        <taxon>Bacillales</taxon>
        <taxon>Bacillaceae</taxon>
        <taxon>Priestia</taxon>
    </lineage>
</organism>
<reference evidence="1 2" key="1">
    <citation type="submission" date="2021-01" db="EMBL/GenBank/DDBJ databases">
        <title>Genomic Encyclopedia of Type Strains, Phase IV (KMG-IV): sequencing the most valuable type-strain genomes for metagenomic binning, comparative biology and taxonomic classification.</title>
        <authorList>
            <person name="Goeker M."/>
        </authorList>
    </citation>
    <scope>NUCLEOTIDE SEQUENCE [LARGE SCALE GENOMIC DNA]</scope>
    <source>
        <strain evidence="1 2">DSM 104297</strain>
    </source>
</reference>
<dbReference type="EMBL" id="JAFBFC010000006">
    <property type="protein sequence ID" value="MBM7704416.1"/>
    <property type="molecule type" value="Genomic_DNA"/>
</dbReference>
<dbReference type="RefSeq" id="WP_205188410.1">
    <property type="nucleotide sequence ID" value="NZ_JAFBFC010000006.1"/>
</dbReference>
<keyword evidence="2" id="KW-1185">Reference proteome</keyword>
<name>A0ABS2R098_9BACI</name>
<evidence type="ECO:0000313" key="2">
    <source>
        <dbReference type="Proteomes" id="UP000809829"/>
    </source>
</evidence>
<comment type="caution">
    <text evidence="1">The sequence shown here is derived from an EMBL/GenBank/DDBJ whole genome shotgun (WGS) entry which is preliminary data.</text>
</comment>
<accession>A0ABS2R098</accession>
<proteinExistence type="predicted"/>